<keyword evidence="4" id="KW-0489">Methyltransferase</keyword>
<evidence type="ECO:0000313" key="9">
    <source>
        <dbReference type="EMBL" id="KAL0187721.1"/>
    </source>
</evidence>
<reference evidence="10 11" key="1">
    <citation type="submission" date="2024-05" db="EMBL/GenBank/DDBJ databases">
        <title>Genome sequencing and assembly of Indian major carp, Cirrhinus mrigala (Hamilton, 1822).</title>
        <authorList>
            <person name="Mohindra V."/>
            <person name="Chowdhury L.M."/>
            <person name="Lal K."/>
            <person name="Jena J.K."/>
        </authorList>
    </citation>
    <scope>NUCLEOTIDE SEQUENCE [LARGE SCALE GENOMIC DNA]</scope>
    <source>
        <strain evidence="10">CM1030</strain>
        <tissue evidence="10">Blood</tissue>
    </source>
</reference>
<dbReference type="PANTHER" id="PTHR11548">
    <property type="entry name" value="THYMIDYLATE SYNTHASE 1"/>
    <property type="match status" value="1"/>
</dbReference>
<evidence type="ECO:0000259" key="6">
    <source>
        <dbReference type="Pfam" id="PF00303"/>
    </source>
</evidence>
<dbReference type="Pfam" id="PF00303">
    <property type="entry name" value="Thymidylat_synt"/>
    <property type="match status" value="1"/>
</dbReference>
<comment type="pathway">
    <text evidence="1">Pyrimidine metabolism; dTTP biosynthesis.</text>
</comment>
<dbReference type="PRINTS" id="PR00108">
    <property type="entry name" value="THYMDSNTHASE"/>
</dbReference>
<dbReference type="EMBL" id="JAMKFB020000007">
    <property type="protein sequence ID" value="KAL0187722.1"/>
    <property type="molecule type" value="Genomic_DNA"/>
</dbReference>
<evidence type="ECO:0000256" key="5">
    <source>
        <dbReference type="ARBA" id="ARBA00022679"/>
    </source>
</evidence>
<dbReference type="EMBL" id="JAMKFB020000007">
    <property type="protein sequence ID" value="KAL0187721.1"/>
    <property type="molecule type" value="Genomic_DNA"/>
</dbReference>
<organism evidence="10 11">
    <name type="scientific">Cirrhinus mrigala</name>
    <name type="common">Mrigala</name>
    <dbReference type="NCBI Taxonomy" id="683832"/>
    <lineage>
        <taxon>Eukaryota</taxon>
        <taxon>Metazoa</taxon>
        <taxon>Chordata</taxon>
        <taxon>Craniata</taxon>
        <taxon>Vertebrata</taxon>
        <taxon>Euteleostomi</taxon>
        <taxon>Actinopterygii</taxon>
        <taxon>Neopterygii</taxon>
        <taxon>Teleostei</taxon>
        <taxon>Ostariophysi</taxon>
        <taxon>Cypriniformes</taxon>
        <taxon>Cyprinidae</taxon>
        <taxon>Labeoninae</taxon>
        <taxon>Labeonini</taxon>
        <taxon>Cirrhinus</taxon>
    </lineage>
</organism>
<evidence type="ECO:0000313" key="7">
    <source>
        <dbReference type="EMBL" id="KAL0187719.1"/>
    </source>
</evidence>
<feature type="non-terminal residue" evidence="10">
    <location>
        <position position="55"/>
    </location>
</feature>
<evidence type="ECO:0000256" key="3">
    <source>
        <dbReference type="ARBA" id="ARBA00015931"/>
    </source>
</evidence>
<dbReference type="InterPro" id="IPR045097">
    <property type="entry name" value="Thymidate_synth/dCMP_Mease"/>
</dbReference>
<dbReference type="InterPro" id="IPR000398">
    <property type="entry name" value="Thymidylate_synthase"/>
</dbReference>
<keyword evidence="11" id="KW-1185">Reference proteome</keyword>
<dbReference type="EMBL" id="JAMKFB020000007">
    <property type="protein sequence ID" value="KAL0187719.1"/>
    <property type="molecule type" value="Genomic_DNA"/>
</dbReference>
<comment type="caution">
    <text evidence="10">The sequence shown here is derived from an EMBL/GenBank/DDBJ whole genome shotgun (WGS) entry which is preliminary data.</text>
</comment>
<evidence type="ECO:0000313" key="8">
    <source>
        <dbReference type="EMBL" id="KAL0187720.1"/>
    </source>
</evidence>
<dbReference type="InterPro" id="IPR023451">
    <property type="entry name" value="Thymidate_synth/dCMP_Mease_dom"/>
</dbReference>
<accession>A0ABD0QPE5</accession>
<dbReference type="Gene3D" id="3.30.572.10">
    <property type="entry name" value="Thymidylate synthase/dCMP hydroxymethylase domain"/>
    <property type="match status" value="1"/>
</dbReference>
<proteinExistence type="predicted"/>
<evidence type="ECO:0000256" key="2">
    <source>
        <dbReference type="ARBA" id="ARBA00011947"/>
    </source>
</evidence>
<dbReference type="InterPro" id="IPR036926">
    <property type="entry name" value="Thymidate_synth/dCMP_Mease_sf"/>
</dbReference>
<dbReference type="EC" id="2.1.1.45" evidence="2"/>
<dbReference type="Proteomes" id="UP001529510">
    <property type="component" value="Unassembled WGS sequence"/>
</dbReference>
<keyword evidence="5" id="KW-0808">Transferase</keyword>
<protein>
    <recommendedName>
        <fullName evidence="3">Thymidylate synthase</fullName>
        <ecNumber evidence="2">2.1.1.45</ecNumber>
    </recommendedName>
</protein>
<evidence type="ECO:0000313" key="10">
    <source>
        <dbReference type="EMBL" id="KAL0187722.1"/>
    </source>
</evidence>
<name>A0ABD0QPE5_CIRMR</name>
<dbReference type="EMBL" id="JAMKFB020000007">
    <property type="protein sequence ID" value="KAL0187720.1"/>
    <property type="molecule type" value="Genomic_DNA"/>
</dbReference>
<dbReference type="GO" id="GO:0032259">
    <property type="term" value="P:methylation"/>
    <property type="evidence" value="ECO:0007669"/>
    <property type="project" value="UniProtKB-KW"/>
</dbReference>
<feature type="domain" description="Thymidylate synthase/dCMP hydroxymethylase" evidence="6">
    <location>
        <begin position="1"/>
        <end position="55"/>
    </location>
</feature>
<evidence type="ECO:0000256" key="1">
    <source>
        <dbReference type="ARBA" id="ARBA00004992"/>
    </source>
</evidence>
<evidence type="ECO:0000256" key="4">
    <source>
        <dbReference type="ARBA" id="ARBA00022603"/>
    </source>
</evidence>
<sequence>MALPPCHALCQFYVSDGELSCQLYQRSGDIGLGVPFNIASYALLTYMIAHITGLK</sequence>
<dbReference type="SUPFAM" id="SSF55831">
    <property type="entry name" value="Thymidylate synthase/dCMP hydroxymethylase"/>
    <property type="match status" value="1"/>
</dbReference>
<dbReference type="PANTHER" id="PTHR11548:SF2">
    <property type="entry name" value="THYMIDYLATE SYNTHASE"/>
    <property type="match status" value="1"/>
</dbReference>
<evidence type="ECO:0000313" key="11">
    <source>
        <dbReference type="Proteomes" id="UP001529510"/>
    </source>
</evidence>
<dbReference type="AlphaFoldDB" id="A0ABD0QPE5"/>
<dbReference type="GO" id="GO:0004799">
    <property type="term" value="F:thymidylate synthase activity"/>
    <property type="evidence" value="ECO:0007669"/>
    <property type="project" value="UniProtKB-EC"/>
</dbReference>
<gene>
    <name evidence="7" type="ORF">M9458_014818</name>
    <name evidence="8" type="ORF">M9458_014819</name>
    <name evidence="9" type="ORF">M9458_014820</name>
    <name evidence="10" type="ORF">M9458_014821</name>
</gene>